<feature type="non-terminal residue" evidence="1">
    <location>
        <position position="1"/>
    </location>
</feature>
<dbReference type="HOGENOM" id="CLU_013084_5_1_1"/>
<accession>A0A067MU35</accession>
<proteinExistence type="predicted"/>
<organism evidence="1 2">
    <name type="scientific">Botryobasidium botryosum (strain FD-172 SS1)</name>
    <dbReference type="NCBI Taxonomy" id="930990"/>
    <lineage>
        <taxon>Eukaryota</taxon>
        <taxon>Fungi</taxon>
        <taxon>Dikarya</taxon>
        <taxon>Basidiomycota</taxon>
        <taxon>Agaricomycotina</taxon>
        <taxon>Agaricomycetes</taxon>
        <taxon>Cantharellales</taxon>
        <taxon>Botryobasidiaceae</taxon>
        <taxon>Botryobasidium</taxon>
    </lineage>
</organism>
<reference evidence="2" key="1">
    <citation type="journal article" date="2014" name="Proc. Natl. Acad. Sci. U.S.A.">
        <title>Extensive sampling of basidiomycete genomes demonstrates inadequacy of the white-rot/brown-rot paradigm for wood decay fungi.</title>
        <authorList>
            <person name="Riley R."/>
            <person name="Salamov A.A."/>
            <person name="Brown D.W."/>
            <person name="Nagy L.G."/>
            <person name="Floudas D."/>
            <person name="Held B.W."/>
            <person name="Levasseur A."/>
            <person name="Lombard V."/>
            <person name="Morin E."/>
            <person name="Otillar R."/>
            <person name="Lindquist E.A."/>
            <person name="Sun H."/>
            <person name="LaButti K.M."/>
            <person name="Schmutz J."/>
            <person name="Jabbour D."/>
            <person name="Luo H."/>
            <person name="Baker S.E."/>
            <person name="Pisabarro A.G."/>
            <person name="Walton J.D."/>
            <person name="Blanchette R.A."/>
            <person name="Henrissat B."/>
            <person name="Martin F."/>
            <person name="Cullen D."/>
            <person name="Hibbett D.S."/>
            <person name="Grigoriev I.V."/>
        </authorList>
    </citation>
    <scope>NUCLEOTIDE SEQUENCE [LARGE SCALE GENOMIC DNA]</scope>
    <source>
        <strain evidence="2">FD-172 SS1</strain>
    </source>
</reference>
<dbReference type="Proteomes" id="UP000027195">
    <property type="component" value="Unassembled WGS sequence"/>
</dbReference>
<evidence type="ECO:0000313" key="1">
    <source>
        <dbReference type="EMBL" id="KDQ19129.1"/>
    </source>
</evidence>
<dbReference type="OrthoDB" id="2676448at2759"/>
<feature type="non-terminal residue" evidence="1">
    <location>
        <position position="100"/>
    </location>
</feature>
<evidence type="ECO:0000313" key="2">
    <source>
        <dbReference type="Proteomes" id="UP000027195"/>
    </source>
</evidence>
<dbReference type="AlphaFoldDB" id="A0A067MU35"/>
<name>A0A067MU35_BOTB1</name>
<dbReference type="InParanoid" id="A0A067MU35"/>
<sequence>RRWTNPAIREAMVDYFRLQRAKEEIARLNIEVRRLRTWIDDEDLHYQHVVKALQTSDPNLAAEVESQGVVRAKFNAWHRHVLQAIENLAGFSGVHGRGSR</sequence>
<protein>
    <submittedName>
        <fullName evidence="1">Uncharacterized protein</fullName>
    </submittedName>
</protein>
<keyword evidence="2" id="KW-1185">Reference proteome</keyword>
<dbReference type="EMBL" id="KL198020">
    <property type="protein sequence ID" value="KDQ19129.1"/>
    <property type="molecule type" value="Genomic_DNA"/>
</dbReference>
<dbReference type="STRING" id="930990.A0A067MU35"/>
<gene>
    <name evidence="1" type="ORF">BOTBODRAFT_90617</name>
</gene>